<evidence type="ECO:0000313" key="3">
    <source>
        <dbReference type="Proteomes" id="UP000007110"/>
    </source>
</evidence>
<dbReference type="AlphaFoldDB" id="A0A7M7PVG8"/>
<dbReference type="InParanoid" id="A0A7M7PVG8"/>
<dbReference type="KEGG" id="spu:105442038"/>
<feature type="region of interest" description="Disordered" evidence="1">
    <location>
        <begin position="73"/>
        <end position="103"/>
    </location>
</feature>
<sequence length="103" mass="10920">MFYTCSSSEIEVAPEVPLQLCLHTLFSGNTSINLSQNGASYEIDLGLMFPTLGEPSQSVHEWLEALALSATDGNDTCPSPISETPSTLPDPSRLSDEVAGSSD</sequence>
<dbReference type="OMA" id="AFRFEAK"/>
<proteinExistence type="predicted"/>
<keyword evidence="3" id="KW-1185">Reference proteome</keyword>
<evidence type="ECO:0000256" key="1">
    <source>
        <dbReference type="SAM" id="MobiDB-lite"/>
    </source>
</evidence>
<reference evidence="3" key="1">
    <citation type="submission" date="2015-02" db="EMBL/GenBank/DDBJ databases">
        <title>Genome sequencing for Strongylocentrotus purpuratus.</title>
        <authorList>
            <person name="Murali S."/>
            <person name="Liu Y."/>
            <person name="Vee V."/>
            <person name="English A."/>
            <person name="Wang M."/>
            <person name="Skinner E."/>
            <person name="Han Y."/>
            <person name="Muzny D.M."/>
            <person name="Worley K.C."/>
            <person name="Gibbs R.A."/>
        </authorList>
    </citation>
    <scope>NUCLEOTIDE SEQUENCE</scope>
</reference>
<name>A0A7M7PVG8_STRPU</name>
<dbReference type="GeneID" id="105442038"/>
<evidence type="ECO:0000313" key="2">
    <source>
        <dbReference type="EnsemblMetazoa" id="XP_030855873"/>
    </source>
</evidence>
<dbReference type="EnsemblMetazoa" id="XM_031000013">
    <property type="protein sequence ID" value="XP_030855873"/>
    <property type="gene ID" value="LOC105442038"/>
</dbReference>
<dbReference type="Proteomes" id="UP000007110">
    <property type="component" value="Unassembled WGS sequence"/>
</dbReference>
<dbReference type="RefSeq" id="XP_030855873.1">
    <property type="nucleotide sequence ID" value="XM_031000013.1"/>
</dbReference>
<organism evidence="2 3">
    <name type="scientific">Strongylocentrotus purpuratus</name>
    <name type="common">Purple sea urchin</name>
    <dbReference type="NCBI Taxonomy" id="7668"/>
    <lineage>
        <taxon>Eukaryota</taxon>
        <taxon>Metazoa</taxon>
        <taxon>Echinodermata</taxon>
        <taxon>Eleutherozoa</taxon>
        <taxon>Echinozoa</taxon>
        <taxon>Echinoidea</taxon>
        <taxon>Euechinoidea</taxon>
        <taxon>Echinacea</taxon>
        <taxon>Camarodonta</taxon>
        <taxon>Echinidea</taxon>
        <taxon>Strongylocentrotidae</taxon>
        <taxon>Strongylocentrotus</taxon>
    </lineage>
</organism>
<feature type="compositionally biased region" description="Polar residues" evidence="1">
    <location>
        <begin position="73"/>
        <end position="89"/>
    </location>
</feature>
<accession>A0A7M7PVG8</accession>
<protein>
    <submittedName>
        <fullName evidence="2">Uncharacterized protein</fullName>
    </submittedName>
</protein>
<dbReference type="OrthoDB" id="10257471at2759"/>
<reference evidence="2" key="2">
    <citation type="submission" date="2021-01" db="UniProtKB">
        <authorList>
            <consortium name="EnsemblMetazoa"/>
        </authorList>
    </citation>
    <scope>IDENTIFICATION</scope>
</reference>